<keyword evidence="2" id="KW-1133">Transmembrane helix</keyword>
<dbReference type="RefSeq" id="WP_286347294.1">
    <property type="nucleotide sequence ID" value="NZ_AP027733.1"/>
</dbReference>
<proteinExistence type="predicted"/>
<evidence type="ECO:0000256" key="2">
    <source>
        <dbReference type="SAM" id="Phobius"/>
    </source>
</evidence>
<evidence type="ECO:0000313" key="4">
    <source>
        <dbReference type="Proteomes" id="UP001321486"/>
    </source>
</evidence>
<organism evidence="3 4">
    <name type="scientific">Frondihabitans sucicola</name>
    <dbReference type="NCBI Taxonomy" id="1268041"/>
    <lineage>
        <taxon>Bacteria</taxon>
        <taxon>Bacillati</taxon>
        <taxon>Actinomycetota</taxon>
        <taxon>Actinomycetes</taxon>
        <taxon>Micrococcales</taxon>
        <taxon>Microbacteriaceae</taxon>
        <taxon>Frondihabitans</taxon>
    </lineage>
</organism>
<evidence type="ECO:0000313" key="3">
    <source>
        <dbReference type="EMBL" id="BDZ52444.1"/>
    </source>
</evidence>
<keyword evidence="2" id="KW-0812">Transmembrane</keyword>
<name>A0ABN6Y585_9MICO</name>
<protein>
    <recommendedName>
        <fullName evidence="5">LppX_LprAFG lipoprotein</fullName>
    </recommendedName>
</protein>
<dbReference type="Proteomes" id="UP001321486">
    <property type="component" value="Plasmid pNBRC108728a"/>
</dbReference>
<keyword evidence="3" id="KW-0614">Plasmid</keyword>
<feature type="region of interest" description="Disordered" evidence="1">
    <location>
        <begin position="42"/>
        <end position="89"/>
    </location>
</feature>
<geneLocation type="plasmid" evidence="3 4">
    <name>pNBRC108728a</name>
</geneLocation>
<dbReference type="EMBL" id="AP027733">
    <property type="protein sequence ID" value="BDZ52444.1"/>
    <property type="molecule type" value="Genomic_DNA"/>
</dbReference>
<reference evidence="4" key="1">
    <citation type="journal article" date="2019" name="Int. J. Syst. Evol. Microbiol.">
        <title>The Global Catalogue of Microorganisms (GCM) 10K type strain sequencing project: providing services to taxonomists for standard genome sequencing and annotation.</title>
        <authorList>
            <consortium name="The Broad Institute Genomics Platform"/>
            <consortium name="The Broad Institute Genome Sequencing Center for Infectious Disease"/>
            <person name="Wu L."/>
            <person name="Ma J."/>
        </authorList>
    </citation>
    <scope>NUCLEOTIDE SEQUENCE [LARGE SCALE GENOMIC DNA]</scope>
    <source>
        <strain evidence="4">NBRC 108728</strain>
    </source>
</reference>
<evidence type="ECO:0008006" key="5">
    <source>
        <dbReference type="Google" id="ProtNLM"/>
    </source>
</evidence>
<evidence type="ECO:0000256" key="1">
    <source>
        <dbReference type="SAM" id="MobiDB-lite"/>
    </source>
</evidence>
<sequence length="222" mass="23191">MSTKPSFFSTLPKWVQYGATGLAMAAVVVGLVFVFVSPGSHKTASPTQTDGPAIVTSPKPAPTQSQEEYLKSVGGASEGEGKDGGDALVDTSKESTFAVKAVQQWLTWNSTETAASRSARLVPFFTTDSGLLTKKPVTSNPVALGHKGAVTKTQIGSSGYASTVSADTTSITLDVTFRYISTAVYGGYTFRYSGSAVFRVDVPKGAPAGTKLDQIQEPSISF</sequence>
<feature type="transmembrane region" description="Helical" evidence="2">
    <location>
        <begin position="14"/>
        <end position="36"/>
    </location>
</feature>
<accession>A0ABN6Y585</accession>
<keyword evidence="2" id="KW-0472">Membrane</keyword>
<keyword evidence="4" id="KW-1185">Reference proteome</keyword>
<gene>
    <name evidence="3" type="ORF">GCM10025867_46850</name>
</gene>